<name>A0ABV6YS60_UNCC1</name>
<evidence type="ECO:0000256" key="2">
    <source>
        <dbReference type="ARBA" id="ARBA00022741"/>
    </source>
</evidence>
<evidence type="ECO:0000256" key="1">
    <source>
        <dbReference type="ARBA" id="ARBA00022679"/>
    </source>
</evidence>
<evidence type="ECO:0000313" key="7">
    <source>
        <dbReference type="EMBL" id="MFC1849038.1"/>
    </source>
</evidence>
<organism evidence="7 8">
    <name type="scientific">candidate division CSSED10-310 bacterium</name>
    <dbReference type="NCBI Taxonomy" id="2855610"/>
    <lineage>
        <taxon>Bacteria</taxon>
        <taxon>Bacteria division CSSED10-310</taxon>
    </lineage>
</organism>
<dbReference type="CDD" id="cd14014">
    <property type="entry name" value="STKc_PknB_like"/>
    <property type="match status" value="1"/>
</dbReference>
<keyword evidence="8" id="KW-1185">Reference proteome</keyword>
<reference evidence="7 8" key="1">
    <citation type="submission" date="2024-09" db="EMBL/GenBank/DDBJ databases">
        <title>Laminarin stimulates single cell rates of sulfate reduction while oxygen inhibits transcriptomic activity in coastal marine sediment.</title>
        <authorList>
            <person name="Lindsay M."/>
            <person name="Orcutt B."/>
            <person name="Emerson D."/>
            <person name="Stepanauskas R."/>
            <person name="D'Angelo T."/>
        </authorList>
    </citation>
    <scope>NUCLEOTIDE SEQUENCE [LARGE SCALE GENOMIC DNA]</scope>
    <source>
        <strain evidence="7">SAG AM-311-K15</strain>
    </source>
</reference>
<dbReference type="PROSITE" id="PS50011">
    <property type="entry name" value="PROTEIN_KINASE_DOM"/>
    <property type="match status" value="1"/>
</dbReference>
<dbReference type="SMART" id="SM00220">
    <property type="entry name" value="S_TKc"/>
    <property type="match status" value="1"/>
</dbReference>
<dbReference type="InterPro" id="IPR000719">
    <property type="entry name" value="Prot_kinase_dom"/>
</dbReference>
<dbReference type="Pfam" id="PF00069">
    <property type="entry name" value="Pkinase"/>
    <property type="match status" value="1"/>
</dbReference>
<gene>
    <name evidence="7" type="ORF">ACFL27_02405</name>
</gene>
<feature type="compositionally biased region" description="Polar residues" evidence="5">
    <location>
        <begin position="361"/>
        <end position="371"/>
    </location>
</feature>
<feature type="compositionally biased region" description="Polar residues" evidence="5">
    <location>
        <begin position="379"/>
        <end position="392"/>
    </location>
</feature>
<sequence length="428" mass="48541">MDNIKQYKIMDIIGQGGIGVVYKARDTVIGRNVAIKMMTTAHLTDEKLKKRFYQEAQTLGSLTHPHIVTLFDAGEYEHNPYLVFEYLEGRDFKYLLANDCLPATEQVLSFMIDICQALHYCHERGIVHRDIKPANIFNLKAGGVKLLDFGIAHLRDNFLTVTGDFLGTLYYTSPEQYQGKSIDHRTDIFSFGIVLYEFLTGKRPFGGESKQEISKNIVQAEPAFFKPLNNNLPDFTFAILENALAKKPDDRYQTTLEIAQDLDRVLQIVKYKKSRIKQNITSPADSEIDPDRKVKPNFFTNLPAQDPQKTVGAFPETIKDGESTPRNQDPGADLTDREKTTPPTLLQMTIPVEKPGDSSGKETFSSPQQDLKSNDRTAIDTNNDTDQDTAPSKPSPPRDNLEATVDVRRNKFARMMKKFLIRLLSRRK</sequence>
<dbReference type="Gene3D" id="1.10.510.10">
    <property type="entry name" value="Transferase(Phosphotransferase) domain 1"/>
    <property type="match status" value="1"/>
</dbReference>
<dbReference type="Gene3D" id="3.30.200.20">
    <property type="entry name" value="Phosphorylase Kinase, domain 1"/>
    <property type="match status" value="1"/>
</dbReference>
<evidence type="ECO:0000256" key="5">
    <source>
        <dbReference type="SAM" id="MobiDB-lite"/>
    </source>
</evidence>
<evidence type="ECO:0000256" key="3">
    <source>
        <dbReference type="ARBA" id="ARBA00022777"/>
    </source>
</evidence>
<accession>A0ABV6YS60</accession>
<feature type="domain" description="Protein kinase" evidence="6">
    <location>
        <begin position="7"/>
        <end position="266"/>
    </location>
</feature>
<dbReference type="InterPro" id="IPR011009">
    <property type="entry name" value="Kinase-like_dom_sf"/>
</dbReference>
<comment type="caution">
    <text evidence="7">The sequence shown here is derived from an EMBL/GenBank/DDBJ whole genome shotgun (WGS) entry which is preliminary data.</text>
</comment>
<keyword evidence="2" id="KW-0547">Nucleotide-binding</keyword>
<protein>
    <submittedName>
        <fullName evidence="7">Serine/threonine-protein kinase</fullName>
        <ecNumber evidence="7">2.7.11.1</ecNumber>
    </submittedName>
</protein>
<evidence type="ECO:0000256" key="4">
    <source>
        <dbReference type="ARBA" id="ARBA00022840"/>
    </source>
</evidence>
<dbReference type="GO" id="GO:0004674">
    <property type="term" value="F:protein serine/threonine kinase activity"/>
    <property type="evidence" value="ECO:0007669"/>
    <property type="project" value="UniProtKB-EC"/>
</dbReference>
<proteinExistence type="predicted"/>
<dbReference type="SUPFAM" id="SSF56112">
    <property type="entry name" value="Protein kinase-like (PK-like)"/>
    <property type="match status" value="1"/>
</dbReference>
<dbReference type="EC" id="2.7.11.1" evidence="7"/>
<dbReference type="PANTHER" id="PTHR43289:SF6">
    <property type="entry name" value="SERINE_THREONINE-PROTEIN KINASE NEKL-3"/>
    <property type="match status" value="1"/>
</dbReference>
<keyword evidence="4" id="KW-0067">ATP-binding</keyword>
<feature type="region of interest" description="Disordered" evidence="5">
    <location>
        <begin position="279"/>
        <end position="405"/>
    </location>
</feature>
<dbReference type="PANTHER" id="PTHR43289">
    <property type="entry name" value="MITOGEN-ACTIVATED PROTEIN KINASE KINASE KINASE 20-RELATED"/>
    <property type="match status" value="1"/>
</dbReference>
<keyword evidence="1 7" id="KW-0808">Transferase</keyword>
<evidence type="ECO:0000313" key="8">
    <source>
        <dbReference type="Proteomes" id="UP001594351"/>
    </source>
</evidence>
<dbReference type="EMBL" id="JBHPBY010000017">
    <property type="protein sequence ID" value="MFC1849038.1"/>
    <property type="molecule type" value="Genomic_DNA"/>
</dbReference>
<dbReference type="Proteomes" id="UP001594351">
    <property type="component" value="Unassembled WGS sequence"/>
</dbReference>
<keyword evidence="3 7" id="KW-0418">Kinase</keyword>
<evidence type="ECO:0000259" key="6">
    <source>
        <dbReference type="PROSITE" id="PS50011"/>
    </source>
</evidence>